<dbReference type="EMBL" id="QUOU01000001">
    <property type="protein sequence ID" value="REL25620.1"/>
    <property type="molecule type" value="Genomic_DNA"/>
</dbReference>
<dbReference type="InterPro" id="IPR035965">
    <property type="entry name" value="PAS-like_dom_sf"/>
</dbReference>
<dbReference type="InterPro" id="IPR013655">
    <property type="entry name" value="PAS_fold_3"/>
</dbReference>
<evidence type="ECO:0000256" key="7">
    <source>
        <dbReference type="ARBA" id="ARBA00022989"/>
    </source>
</evidence>
<dbReference type="GO" id="GO:0052131">
    <property type="term" value="P:positive aerotaxis"/>
    <property type="evidence" value="ECO:0007669"/>
    <property type="project" value="UniProtKB-ARBA"/>
</dbReference>
<dbReference type="SUPFAM" id="SSF58104">
    <property type="entry name" value="Methyl-accepting chemotaxis protein (MCP) signaling domain"/>
    <property type="match status" value="1"/>
</dbReference>
<feature type="coiled-coil region" evidence="12">
    <location>
        <begin position="431"/>
        <end position="458"/>
    </location>
</feature>
<keyword evidence="3" id="KW-0488">Methylation</keyword>
<dbReference type="SMART" id="SM00091">
    <property type="entry name" value="PAS"/>
    <property type="match status" value="1"/>
</dbReference>
<gene>
    <name evidence="16" type="ORF">DXX93_03020</name>
</gene>
<dbReference type="SMART" id="SM00283">
    <property type="entry name" value="MA"/>
    <property type="match status" value="1"/>
</dbReference>
<dbReference type="GO" id="GO:0007165">
    <property type="term" value="P:signal transduction"/>
    <property type="evidence" value="ECO:0007669"/>
    <property type="project" value="UniProtKB-KW"/>
</dbReference>
<dbReference type="FunFam" id="3.30.450.20:FF:000046">
    <property type="entry name" value="Aerotaxis sensor receptor"/>
    <property type="match status" value="1"/>
</dbReference>
<evidence type="ECO:0000256" key="13">
    <source>
        <dbReference type="SAM" id="Phobius"/>
    </source>
</evidence>
<protein>
    <submittedName>
        <fullName evidence="16">PAS domain S-box protein</fullName>
    </submittedName>
</protein>
<organism evidence="16 17">
    <name type="scientific">Thalassotalea euphylliae</name>
    <dbReference type="NCBI Taxonomy" id="1655234"/>
    <lineage>
        <taxon>Bacteria</taxon>
        <taxon>Pseudomonadati</taxon>
        <taxon>Pseudomonadota</taxon>
        <taxon>Gammaproteobacteria</taxon>
        <taxon>Alteromonadales</taxon>
        <taxon>Colwelliaceae</taxon>
        <taxon>Thalassotalea</taxon>
    </lineage>
</organism>
<dbReference type="Gene3D" id="1.10.287.950">
    <property type="entry name" value="Methyl-accepting chemotaxis protein"/>
    <property type="match status" value="1"/>
</dbReference>
<evidence type="ECO:0000256" key="2">
    <source>
        <dbReference type="ARBA" id="ARBA00022475"/>
    </source>
</evidence>
<dbReference type="PROSITE" id="PS50111">
    <property type="entry name" value="CHEMOTAXIS_TRANSDUC_2"/>
    <property type="match status" value="1"/>
</dbReference>
<evidence type="ECO:0000259" key="15">
    <source>
        <dbReference type="PROSITE" id="PS50112"/>
    </source>
</evidence>
<dbReference type="Proteomes" id="UP000256478">
    <property type="component" value="Unassembled WGS sequence"/>
</dbReference>
<evidence type="ECO:0000256" key="5">
    <source>
        <dbReference type="ARBA" id="ARBA00022519"/>
    </source>
</evidence>
<dbReference type="OrthoDB" id="5675566at2"/>
<evidence type="ECO:0000256" key="6">
    <source>
        <dbReference type="ARBA" id="ARBA00022692"/>
    </source>
</evidence>
<feature type="transmembrane region" description="Helical" evidence="13">
    <location>
        <begin position="141"/>
        <end position="159"/>
    </location>
</feature>
<dbReference type="CDD" id="cd00130">
    <property type="entry name" value="PAS"/>
    <property type="match status" value="1"/>
</dbReference>
<evidence type="ECO:0000313" key="16">
    <source>
        <dbReference type="EMBL" id="REL25620.1"/>
    </source>
</evidence>
<evidence type="ECO:0000256" key="12">
    <source>
        <dbReference type="SAM" id="Coils"/>
    </source>
</evidence>
<comment type="similarity">
    <text evidence="10">Belongs to the methyl-accepting chemotaxis (MCP) protein family.</text>
</comment>
<accession>A0A3E0TMY6</accession>
<comment type="caution">
    <text evidence="16">The sequence shown here is derived from an EMBL/GenBank/DDBJ whole genome shotgun (WGS) entry which is preliminary data.</text>
</comment>
<sequence>MSGAEVLFPESEQLVSITDTRGVITYANPEFCKIAGYSEQELIGQPHNLVRHPDMPKLAFGDLWEKLKRGDSWRGMVKNRCKNGDYYWVDAFVTPLYKEGVVTGYQSVRCKPSQAQKAQAQALYDALNQQKKVSDFHANSTLKITIAGLVCLFAAILLYVQTGAIALALLPFILVAILTAVFFEEMIRLPKYVAQSKALYDSPTRLIISGKGIVGILDYPRQLLSAKIRTVLGRGNDSGRSLKQVAEQLQTSTGEAFASIMEQSNHLDQLATAITQMSTSFEEVNRNTAYAYDKVREVQTTCDGAIEVVNSSQAKISVLAGEVDNAASTAHKLVSDADEISSVMAEIEGIADQTNLLALNAAIEAARAGEQGRGFAVVADEVRTLASRTQGATEQIRGSVKELQATLTSWRELMLASKDNAEQCNAESIEAKQAMGKVNAMMNELDDVTAQISTATEEQSVVTAQIKDSVQTITDHSHRNTEIFRQVERNSVDVFKNVEDIEELSSTFK</sequence>
<keyword evidence="12" id="KW-0175">Coiled coil</keyword>
<feature type="domain" description="PAS" evidence="15">
    <location>
        <begin position="15"/>
        <end position="54"/>
    </location>
</feature>
<dbReference type="Gene3D" id="3.30.450.20">
    <property type="entry name" value="PAS domain"/>
    <property type="match status" value="1"/>
</dbReference>
<dbReference type="GO" id="GO:0005886">
    <property type="term" value="C:plasma membrane"/>
    <property type="evidence" value="ECO:0007669"/>
    <property type="project" value="UniProtKB-SubCell"/>
</dbReference>
<evidence type="ECO:0000256" key="3">
    <source>
        <dbReference type="ARBA" id="ARBA00022481"/>
    </source>
</evidence>
<dbReference type="InterPro" id="IPR004089">
    <property type="entry name" value="MCPsignal_dom"/>
</dbReference>
<dbReference type="FunFam" id="1.10.287.950:FF:000001">
    <property type="entry name" value="Methyl-accepting chemotaxis sensory transducer"/>
    <property type="match status" value="1"/>
</dbReference>
<keyword evidence="9 11" id="KW-0807">Transducer</keyword>
<dbReference type="RefSeq" id="WP_116006750.1">
    <property type="nucleotide sequence ID" value="NZ_QUOU01000001.1"/>
</dbReference>
<name>A0A3E0TMY6_9GAMM</name>
<evidence type="ECO:0000256" key="8">
    <source>
        <dbReference type="ARBA" id="ARBA00023136"/>
    </source>
</evidence>
<feature type="domain" description="Methyl-accepting transducer" evidence="14">
    <location>
        <begin position="238"/>
        <end position="474"/>
    </location>
</feature>
<keyword evidence="5" id="KW-0997">Cell inner membrane</keyword>
<feature type="transmembrane region" description="Helical" evidence="13">
    <location>
        <begin position="165"/>
        <end position="183"/>
    </location>
</feature>
<evidence type="ECO:0000256" key="1">
    <source>
        <dbReference type="ARBA" id="ARBA00004429"/>
    </source>
</evidence>
<evidence type="ECO:0000256" key="11">
    <source>
        <dbReference type="PROSITE-ProRule" id="PRU00284"/>
    </source>
</evidence>
<evidence type="ECO:0000256" key="9">
    <source>
        <dbReference type="ARBA" id="ARBA00023224"/>
    </source>
</evidence>
<dbReference type="PANTHER" id="PTHR32089">
    <property type="entry name" value="METHYL-ACCEPTING CHEMOTAXIS PROTEIN MCPB"/>
    <property type="match status" value="1"/>
</dbReference>
<proteinExistence type="inferred from homology"/>
<comment type="subcellular location">
    <subcellularLocation>
        <location evidence="1">Cell inner membrane</location>
        <topology evidence="1">Multi-pass membrane protein</topology>
    </subcellularLocation>
</comment>
<dbReference type="SUPFAM" id="SSF55785">
    <property type="entry name" value="PYP-like sensor domain (PAS domain)"/>
    <property type="match status" value="1"/>
</dbReference>
<dbReference type="InterPro" id="IPR000014">
    <property type="entry name" value="PAS"/>
</dbReference>
<reference evidence="16 17" key="1">
    <citation type="submission" date="2018-08" db="EMBL/GenBank/DDBJ databases">
        <title>Thalassotalea euphylliae genome.</title>
        <authorList>
            <person name="Summers S."/>
            <person name="Rice S.A."/>
            <person name="Freckelton M.L."/>
            <person name="Nedved B.T."/>
            <person name="Hadfield M.G."/>
        </authorList>
    </citation>
    <scope>NUCLEOTIDE SEQUENCE [LARGE SCALE GENOMIC DNA]</scope>
    <source>
        <strain evidence="16 17">H1</strain>
    </source>
</reference>
<keyword evidence="2" id="KW-1003">Cell membrane</keyword>
<dbReference type="Pfam" id="PF08447">
    <property type="entry name" value="PAS_3"/>
    <property type="match status" value="1"/>
</dbReference>
<evidence type="ECO:0000256" key="4">
    <source>
        <dbReference type="ARBA" id="ARBA00022500"/>
    </source>
</evidence>
<keyword evidence="6 13" id="KW-0812">Transmembrane</keyword>
<dbReference type="CDD" id="cd11386">
    <property type="entry name" value="MCP_signal"/>
    <property type="match status" value="1"/>
</dbReference>
<dbReference type="PANTHER" id="PTHR32089:SF52">
    <property type="entry name" value="CHEMOTAXIS SIGNAL TRANSDUCTION SYSTEM METHYL ACCEPTING SENSORY TRANSDUCER WITH PAS SENSORY DOMAIN"/>
    <property type="match status" value="1"/>
</dbReference>
<evidence type="ECO:0000259" key="14">
    <source>
        <dbReference type="PROSITE" id="PS50111"/>
    </source>
</evidence>
<dbReference type="PROSITE" id="PS50112">
    <property type="entry name" value="PAS"/>
    <property type="match status" value="1"/>
</dbReference>
<keyword evidence="8 13" id="KW-0472">Membrane</keyword>
<keyword evidence="7 13" id="KW-1133">Transmembrane helix</keyword>
<dbReference type="AlphaFoldDB" id="A0A3E0TMY6"/>
<evidence type="ECO:0000313" key="17">
    <source>
        <dbReference type="Proteomes" id="UP000256478"/>
    </source>
</evidence>
<keyword evidence="4" id="KW-0145">Chemotaxis</keyword>
<dbReference type="NCBIfam" id="TIGR00229">
    <property type="entry name" value="sensory_box"/>
    <property type="match status" value="1"/>
</dbReference>
<evidence type="ECO:0000256" key="10">
    <source>
        <dbReference type="ARBA" id="ARBA00029447"/>
    </source>
</evidence>
<dbReference type="Pfam" id="PF00015">
    <property type="entry name" value="MCPsignal"/>
    <property type="match status" value="1"/>
</dbReference>